<dbReference type="InterPro" id="IPR036689">
    <property type="entry name" value="ESAT-6-like_sf"/>
</dbReference>
<proteinExistence type="predicted"/>
<feature type="coiled-coil region" evidence="1">
    <location>
        <begin position="15"/>
        <end position="42"/>
    </location>
</feature>
<dbReference type="SUPFAM" id="SSF140453">
    <property type="entry name" value="EsxAB dimer-like"/>
    <property type="match status" value="1"/>
</dbReference>
<evidence type="ECO:0000313" key="2">
    <source>
        <dbReference type="EMBL" id="CAB4568387.1"/>
    </source>
</evidence>
<dbReference type="EMBL" id="CAEZTM010000018">
    <property type="protein sequence ID" value="CAB4568387.1"/>
    <property type="molecule type" value="Genomic_DNA"/>
</dbReference>
<sequence length="96" mass="10685">MTRYHVDSEQVLLASTRARATIERLNAEVQALNSHLHALSSSWSGPAASAFVAVHATWQTTQVRVEENLHSLSESLSHAGRHYQEMEAANTRLFQS</sequence>
<dbReference type="Gene3D" id="1.10.287.1060">
    <property type="entry name" value="ESAT-6-like"/>
    <property type="match status" value="1"/>
</dbReference>
<gene>
    <name evidence="2" type="ORF">UFOPK1684_00556</name>
</gene>
<reference evidence="2" key="1">
    <citation type="submission" date="2020-05" db="EMBL/GenBank/DDBJ databases">
        <authorList>
            <person name="Chiriac C."/>
            <person name="Salcher M."/>
            <person name="Ghai R."/>
            <person name="Kavagutti S V."/>
        </authorList>
    </citation>
    <scope>NUCLEOTIDE SEQUENCE</scope>
</reference>
<dbReference type="AlphaFoldDB" id="A0A6J6DWI4"/>
<name>A0A6J6DWI4_9ZZZZ</name>
<dbReference type="NCBIfam" id="TIGR03930">
    <property type="entry name" value="WXG100_ESAT6"/>
    <property type="match status" value="1"/>
</dbReference>
<protein>
    <submittedName>
        <fullName evidence="2">Unannotated protein</fullName>
    </submittedName>
</protein>
<organism evidence="2">
    <name type="scientific">freshwater metagenome</name>
    <dbReference type="NCBI Taxonomy" id="449393"/>
    <lineage>
        <taxon>unclassified sequences</taxon>
        <taxon>metagenomes</taxon>
        <taxon>ecological metagenomes</taxon>
    </lineage>
</organism>
<keyword evidence="1" id="KW-0175">Coiled coil</keyword>
<dbReference type="InterPro" id="IPR010310">
    <property type="entry name" value="T7SS_ESAT-6-like"/>
</dbReference>
<dbReference type="Pfam" id="PF06013">
    <property type="entry name" value="WXG100"/>
    <property type="match status" value="1"/>
</dbReference>
<accession>A0A6J6DWI4</accession>
<evidence type="ECO:0000256" key="1">
    <source>
        <dbReference type="SAM" id="Coils"/>
    </source>
</evidence>